<dbReference type="RefSeq" id="WP_016114934.1">
    <property type="nucleotide sequence ID" value="NZ_CP189809.1"/>
</dbReference>
<sequence>MLALIEKIDNEYVAQFNRSLNHAVEQVWAVLTENDKLARWMPNLHIENLQKEGIIKFDMMDGSGDFIDINILDCQVNSVLEFTWGEDRVRFEVHKNPDGCLLILKEFIHEINEHTPKDLSGWHICLEIFSSVLDGHDMDFPKDEWEKWYKRYKLVISKIENNDLN</sequence>
<dbReference type="Gene3D" id="3.30.530.20">
    <property type="match status" value="1"/>
</dbReference>
<comment type="similarity">
    <text evidence="1">Belongs to the AHA1 family.</text>
</comment>
<gene>
    <name evidence="3" type="ORF">BW425_03885</name>
</gene>
<protein>
    <submittedName>
        <fullName evidence="3">Activator of Hsp90 ATPase 1 family protein</fullName>
    </submittedName>
</protein>
<comment type="caution">
    <text evidence="3">The sequence shown here is derived from an EMBL/GenBank/DDBJ whole genome shotgun (WGS) entry which is preliminary data.</text>
</comment>
<feature type="domain" description="Activator of Hsp90 ATPase homologue 1/2-like C-terminal" evidence="2">
    <location>
        <begin position="23"/>
        <end position="133"/>
    </location>
</feature>
<evidence type="ECO:0000259" key="2">
    <source>
        <dbReference type="Pfam" id="PF08327"/>
    </source>
</evidence>
<dbReference type="Pfam" id="PF08327">
    <property type="entry name" value="AHSA1"/>
    <property type="match status" value="1"/>
</dbReference>
<dbReference type="EMBL" id="MWPX01000002">
    <property type="protein sequence ID" value="OUM50232.1"/>
    <property type="molecule type" value="Genomic_DNA"/>
</dbReference>
<evidence type="ECO:0000313" key="4">
    <source>
        <dbReference type="Proteomes" id="UP000195321"/>
    </source>
</evidence>
<dbReference type="InterPro" id="IPR013538">
    <property type="entry name" value="ASHA1/2-like_C"/>
</dbReference>
<name>A0A1Y3MRQ1_9BACI</name>
<dbReference type="InterPro" id="IPR023393">
    <property type="entry name" value="START-like_dom_sf"/>
</dbReference>
<evidence type="ECO:0000256" key="1">
    <source>
        <dbReference type="ARBA" id="ARBA00006817"/>
    </source>
</evidence>
<dbReference type="CDD" id="cd08899">
    <property type="entry name" value="SRPBCC_CalC_Aha1-like_6"/>
    <property type="match status" value="1"/>
</dbReference>
<organism evidence="3 4">
    <name type="scientific">Bacillus pseudomycoides</name>
    <dbReference type="NCBI Taxonomy" id="64104"/>
    <lineage>
        <taxon>Bacteria</taxon>
        <taxon>Bacillati</taxon>
        <taxon>Bacillota</taxon>
        <taxon>Bacilli</taxon>
        <taxon>Bacillales</taxon>
        <taxon>Bacillaceae</taxon>
        <taxon>Bacillus</taxon>
        <taxon>Bacillus cereus group</taxon>
    </lineage>
</organism>
<proteinExistence type="inferred from homology"/>
<dbReference type="Proteomes" id="UP000195321">
    <property type="component" value="Unassembled WGS sequence"/>
</dbReference>
<reference evidence="3 4" key="1">
    <citation type="submission" date="2017-02" db="EMBL/GenBank/DDBJ databases">
        <title>Bacillus pseudomycoides isolate FSL K6-0042.</title>
        <authorList>
            <person name="Kovac J."/>
        </authorList>
    </citation>
    <scope>NUCLEOTIDE SEQUENCE [LARGE SCALE GENOMIC DNA]</scope>
    <source>
        <strain evidence="3 4">FSL K6-0042</strain>
    </source>
</reference>
<evidence type="ECO:0000313" key="3">
    <source>
        <dbReference type="EMBL" id="OUM50232.1"/>
    </source>
</evidence>
<dbReference type="AlphaFoldDB" id="A0A1Y3MRQ1"/>
<dbReference type="SUPFAM" id="SSF55961">
    <property type="entry name" value="Bet v1-like"/>
    <property type="match status" value="1"/>
</dbReference>
<accession>A0A1Y3MRQ1</accession>